<keyword evidence="3" id="KW-1185">Reference proteome</keyword>
<accession>A0A4Z0M495</accession>
<organism evidence="2 3">
    <name type="scientific">Mangrovimicrobium sediminis</name>
    <dbReference type="NCBI Taxonomy" id="2562682"/>
    <lineage>
        <taxon>Bacteria</taxon>
        <taxon>Pseudomonadati</taxon>
        <taxon>Pseudomonadota</taxon>
        <taxon>Gammaproteobacteria</taxon>
        <taxon>Cellvibrionales</taxon>
        <taxon>Halieaceae</taxon>
        <taxon>Mangrovimicrobium</taxon>
    </lineage>
</organism>
<feature type="chain" id="PRO_5021220869" evidence="1">
    <location>
        <begin position="22"/>
        <end position="88"/>
    </location>
</feature>
<evidence type="ECO:0000256" key="1">
    <source>
        <dbReference type="SAM" id="SignalP"/>
    </source>
</evidence>
<reference evidence="2 3" key="1">
    <citation type="submission" date="2019-04" db="EMBL/GenBank/DDBJ databases">
        <title>Taxonomy of novel Haliea sp. from mangrove soil of West Coast of India.</title>
        <authorList>
            <person name="Verma A."/>
            <person name="Kumar P."/>
            <person name="Krishnamurthi S."/>
        </authorList>
    </citation>
    <scope>NUCLEOTIDE SEQUENCE [LARGE SCALE GENOMIC DNA]</scope>
    <source>
        <strain evidence="2 3">SAOS-164</strain>
    </source>
</reference>
<comment type="caution">
    <text evidence="2">The sequence shown here is derived from an EMBL/GenBank/DDBJ whole genome shotgun (WGS) entry which is preliminary data.</text>
</comment>
<evidence type="ECO:0000313" key="3">
    <source>
        <dbReference type="Proteomes" id="UP000298050"/>
    </source>
</evidence>
<dbReference type="EMBL" id="SRLE01000006">
    <property type="protein sequence ID" value="TGD74270.1"/>
    <property type="molecule type" value="Genomic_DNA"/>
</dbReference>
<dbReference type="Proteomes" id="UP000298050">
    <property type="component" value="Unassembled WGS sequence"/>
</dbReference>
<evidence type="ECO:0000313" key="2">
    <source>
        <dbReference type="EMBL" id="TGD74270.1"/>
    </source>
</evidence>
<proteinExistence type="predicted"/>
<sequence length="88" mass="9318">MKAIKIVTFAALAAVSVSSFAAKPRSIEFSASHEAADGSSYATYTVKCSDGTENTLTSYSRSKWCVGDNSAELCEKKQIKAAQKACKA</sequence>
<dbReference type="RefSeq" id="WP_135443044.1">
    <property type="nucleotide sequence ID" value="NZ_SRLE01000006.1"/>
</dbReference>
<protein>
    <submittedName>
        <fullName evidence="2">Uncharacterized protein</fullName>
    </submittedName>
</protein>
<keyword evidence="1" id="KW-0732">Signal</keyword>
<dbReference type="OrthoDB" id="5741572at2"/>
<name>A0A4Z0M495_9GAMM</name>
<dbReference type="AlphaFoldDB" id="A0A4Z0M495"/>
<feature type="signal peptide" evidence="1">
    <location>
        <begin position="1"/>
        <end position="21"/>
    </location>
</feature>
<gene>
    <name evidence="2" type="ORF">E4634_09110</name>
</gene>